<dbReference type="PROSITE" id="PS51257">
    <property type="entry name" value="PROKAR_LIPOPROTEIN"/>
    <property type="match status" value="1"/>
</dbReference>
<dbReference type="Proteomes" id="UP000553766">
    <property type="component" value="Unassembled WGS sequence"/>
</dbReference>
<accession>A0A840WMT1</accession>
<keyword evidence="2" id="KW-1185">Reference proteome</keyword>
<dbReference type="AlphaFoldDB" id="A0A840WMT1"/>
<protein>
    <submittedName>
        <fullName evidence="1">Uncharacterized protein</fullName>
    </submittedName>
</protein>
<evidence type="ECO:0000313" key="1">
    <source>
        <dbReference type="EMBL" id="MBB5515881.1"/>
    </source>
</evidence>
<sequence length="191" mass="20688">MDDMRGIALSLTCMLGLSGCAQLGLPQWSLPQFDFSGVSFGGFRLEAPAPEPEPVAEIPIEQIVLPEWLVLAPGTSEEDLRFIYETLVGPAPPGTVEEPPSPVSARFLTHTVAELGPADRPGRWIETLAVTSEAQGWVTDLETGRSTRILLLPRTDGTRDRISVEALTRLGVSSVRLVVTSIHYDTRDLPG</sequence>
<gene>
    <name evidence="1" type="ORF">FHS89_001901</name>
</gene>
<proteinExistence type="predicted"/>
<dbReference type="EMBL" id="JACIJS010000005">
    <property type="protein sequence ID" value="MBB5515881.1"/>
    <property type="molecule type" value="Genomic_DNA"/>
</dbReference>
<comment type="caution">
    <text evidence="1">The sequence shown here is derived from an EMBL/GenBank/DDBJ whole genome shotgun (WGS) entry which is preliminary data.</text>
</comment>
<evidence type="ECO:0000313" key="2">
    <source>
        <dbReference type="Proteomes" id="UP000553766"/>
    </source>
</evidence>
<organism evidence="1 2">
    <name type="scientific">Rubricella aquisinus</name>
    <dbReference type="NCBI Taxonomy" id="2028108"/>
    <lineage>
        <taxon>Bacteria</taxon>
        <taxon>Pseudomonadati</taxon>
        <taxon>Pseudomonadota</taxon>
        <taxon>Alphaproteobacteria</taxon>
        <taxon>Rhodobacterales</taxon>
        <taxon>Paracoccaceae</taxon>
        <taxon>Rubricella</taxon>
    </lineage>
</organism>
<dbReference type="RefSeq" id="WP_184010971.1">
    <property type="nucleotide sequence ID" value="NZ_JACIJS010000005.1"/>
</dbReference>
<reference evidence="1 2" key="1">
    <citation type="submission" date="2020-08" db="EMBL/GenBank/DDBJ databases">
        <title>Genomic Encyclopedia of Type Strains, Phase IV (KMG-IV): sequencing the most valuable type-strain genomes for metagenomic binning, comparative biology and taxonomic classification.</title>
        <authorList>
            <person name="Goeker M."/>
        </authorList>
    </citation>
    <scope>NUCLEOTIDE SEQUENCE [LARGE SCALE GENOMIC DNA]</scope>
    <source>
        <strain evidence="1 2">DSM 103377</strain>
    </source>
</reference>
<name>A0A840WMT1_9RHOB</name>